<dbReference type="InterPro" id="IPR029058">
    <property type="entry name" value="AB_hydrolase_fold"/>
</dbReference>
<name>A0ABR4N9Q5_9FUNG</name>
<dbReference type="EMBL" id="JADGIZ020000018">
    <property type="protein sequence ID" value="KAL2916253.1"/>
    <property type="molecule type" value="Genomic_DNA"/>
</dbReference>
<comment type="caution">
    <text evidence="4">The sequence shown here is derived from an EMBL/GenBank/DDBJ whole genome shotgun (WGS) entry which is preliminary data.</text>
</comment>
<gene>
    <name evidence="4" type="primary">ABHD11</name>
    <name evidence="4" type="ORF">HK105_204344</name>
</gene>
<evidence type="ECO:0000259" key="3">
    <source>
        <dbReference type="Pfam" id="PF12697"/>
    </source>
</evidence>
<dbReference type="Pfam" id="PF12697">
    <property type="entry name" value="Abhydrolase_6"/>
    <property type="match status" value="1"/>
</dbReference>
<feature type="domain" description="AB hydrolase-1" evidence="3">
    <location>
        <begin position="45"/>
        <end position="291"/>
    </location>
</feature>
<dbReference type="SUPFAM" id="SSF53474">
    <property type="entry name" value="alpha/beta-Hydrolases"/>
    <property type="match status" value="1"/>
</dbReference>
<dbReference type="PANTHER" id="PTHR43798">
    <property type="entry name" value="MONOACYLGLYCEROL LIPASE"/>
    <property type="match status" value="1"/>
</dbReference>
<sequence>MSSTARTGRVATGDGAAIAFALHGSPSASPPVIVVPDLLQVKEDLAATAAALAGDRLVCAVDLRGMGESAQCPPMPPATEPPEITLMQLATDVFDVVLHVLAGNPDRPAAGRFVVMGFGLGGLVAQYLALLMRGRDDLALDKLVVVASAPMTPSRGSLVNSAMQILASQKAGMRPAAFGPDKSLANSWVFGNLSPQFSAKHAELAARLVADLLAHNRSRNIAEEQVFAMQGVNLTDQLGLLRVPTLVIHGSQDTMIDPWYASMFSEVVGNAKVVLVDGAGHWVHIMEPDRVLCELQDFLAN</sequence>
<evidence type="ECO:0000313" key="4">
    <source>
        <dbReference type="EMBL" id="KAL2916253.1"/>
    </source>
</evidence>
<keyword evidence="1 4" id="KW-0378">Hydrolase</keyword>
<keyword evidence="2" id="KW-1133">Transmembrane helix</keyword>
<keyword evidence="2" id="KW-0472">Membrane</keyword>
<evidence type="ECO:0000256" key="2">
    <source>
        <dbReference type="SAM" id="Phobius"/>
    </source>
</evidence>
<reference evidence="4 5" key="1">
    <citation type="submission" date="2023-09" db="EMBL/GenBank/DDBJ databases">
        <title>Pangenome analysis of Batrachochytrium dendrobatidis and related Chytrids.</title>
        <authorList>
            <person name="Yacoub M.N."/>
            <person name="Stajich J.E."/>
            <person name="James T.Y."/>
        </authorList>
    </citation>
    <scope>NUCLEOTIDE SEQUENCE [LARGE SCALE GENOMIC DNA]</scope>
    <source>
        <strain evidence="4 5">JEL0888</strain>
    </source>
</reference>
<accession>A0ABR4N9Q5</accession>
<evidence type="ECO:0000313" key="5">
    <source>
        <dbReference type="Proteomes" id="UP001527925"/>
    </source>
</evidence>
<evidence type="ECO:0000256" key="1">
    <source>
        <dbReference type="ARBA" id="ARBA00022801"/>
    </source>
</evidence>
<feature type="transmembrane region" description="Helical" evidence="2">
    <location>
        <begin position="113"/>
        <end position="132"/>
    </location>
</feature>
<dbReference type="PANTHER" id="PTHR43798:SF31">
    <property type="entry name" value="AB HYDROLASE SUPERFAMILY PROTEIN YCLE"/>
    <property type="match status" value="1"/>
</dbReference>
<proteinExistence type="predicted"/>
<keyword evidence="5" id="KW-1185">Reference proteome</keyword>
<dbReference type="InterPro" id="IPR050266">
    <property type="entry name" value="AB_hydrolase_sf"/>
</dbReference>
<dbReference type="Gene3D" id="3.40.50.1820">
    <property type="entry name" value="alpha/beta hydrolase"/>
    <property type="match status" value="1"/>
</dbReference>
<protein>
    <submittedName>
        <fullName evidence="4">Alpha/beta hydrolase domain-containing protein 11</fullName>
    </submittedName>
</protein>
<keyword evidence="2" id="KW-0812">Transmembrane</keyword>
<dbReference type="GO" id="GO:0016787">
    <property type="term" value="F:hydrolase activity"/>
    <property type="evidence" value="ECO:0007669"/>
    <property type="project" value="UniProtKB-KW"/>
</dbReference>
<dbReference type="InterPro" id="IPR000073">
    <property type="entry name" value="AB_hydrolase_1"/>
</dbReference>
<organism evidence="4 5">
    <name type="scientific">Polyrhizophydium stewartii</name>
    <dbReference type="NCBI Taxonomy" id="2732419"/>
    <lineage>
        <taxon>Eukaryota</taxon>
        <taxon>Fungi</taxon>
        <taxon>Fungi incertae sedis</taxon>
        <taxon>Chytridiomycota</taxon>
        <taxon>Chytridiomycota incertae sedis</taxon>
        <taxon>Chytridiomycetes</taxon>
        <taxon>Rhizophydiales</taxon>
        <taxon>Rhizophydiales incertae sedis</taxon>
        <taxon>Polyrhizophydium</taxon>
    </lineage>
</organism>
<dbReference type="Proteomes" id="UP001527925">
    <property type="component" value="Unassembled WGS sequence"/>
</dbReference>